<accession>A0A7S4UPM0</accession>
<dbReference type="EMBL" id="HBKN01035567">
    <property type="protein sequence ID" value="CAE2321784.1"/>
    <property type="molecule type" value="Transcribed_RNA"/>
</dbReference>
<reference evidence="1" key="1">
    <citation type="submission" date="2021-01" db="EMBL/GenBank/DDBJ databases">
        <authorList>
            <person name="Corre E."/>
            <person name="Pelletier E."/>
            <person name="Niang G."/>
            <person name="Scheremetjew M."/>
            <person name="Finn R."/>
            <person name="Kale V."/>
            <person name="Holt S."/>
            <person name="Cochrane G."/>
            <person name="Meng A."/>
            <person name="Brown T."/>
            <person name="Cohen L."/>
        </authorList>
    </citation>
    <scope>NUCLEOTIDE SEQUENCE</scope>
    <source>
        <strain evidence="1">CCMP 2712</strain>
    </source>
</reference>
<protein>
    <submittedName>
        <fullName evidence="1">Uncharacterized protein</fullName>
    </submittedName>
</protein>
<gene>
    <name evidence="1" type="ORF">GTHE00462_LOCUS27759</name>
</gene>
<sequence>MDVGNMRMLRLRQDDWPSTRHDLGSVLTLAVDASRRSEGCLSAKATSSSELRDRSRVSTSIFIFALEQMVLIGFSAKDSSSDPVWTSLMTTRSAVTVDGLNFPTIQVGRVCRAQVTRGKPAMSIVQPYLLGVRGSRALLPLHLTQRDVDEVPRTLLGHGPYAEAPVLPPHDHSFSCVGSTCRQEAG</sequence>
<organism evidence="1">
    <name type="scientific">Guillardia theta</name>
    <name type="common">Cryptophyte</name>
    <name type="synonym">Cryptomonas phi</name>
    <dbReference type="NCBI Taxonomy" id="55529"/>
    <lineage>
        <taxon>Eukaryota</taxon>
        <taxon>Cryptophyceae</taxon>
        <taxon>Pyrenomonadales</taxon>
        <taxon>Geminigeraceae</taxon>
        <taxon>Guillardia</taxon>
    </lineage>
</organism>
<proteinExistence type="predicted"/>
<dbReference type="AlphaFoldDB" id="A0A7S4UPM0"/>
<evidence type="ECO:0000313" key="1">
    <source>
        <dbReference type="EMBL" id="CAE2321784.1"/>
    </source>
</evidence>
<name>A0A7S4UPM0_GUITH</name>